<dbReference type="InterPro" id="IPR006543">
    <property type="entry name" value="Histidinol-phos"/>
</dbReference>
<evidence type="ECO:0000256" key="2">
    <source>
        <dbReference type="ARBA" id="ARBA00005047"/>
    </source>
</evidence>
<dbReference type="GO" id="GO:0005737">
    <property type="term" value="C:cytoplasm"/>
    <property type="evidence" value="ECO:0007669"/>
    <property type="project" value="UniProtKB-SubCell"/>
</dbReference>
<keyword evidence="8 12" id="KW-0368">Histidine biosynthesis</keyword>
<dbReference type="InterPro" id="IPR005954">
    <property type="entry name" value="HisB_N"/>
</dbReference>
<keyword evidence="14" id="KW-1185">Reference proteome</keyword>
<comment type="pathway">
    <text evidence="12">Amino-acid biosynthesis; L-histidine biosynthesis; L-histidine from 5-phospho-alpha-D-ribose 1-diphosphate: step 8/9.</text>
</comment>
<dbReference type="PANTHER" id="PTHR23133">
    <property type="entry name" value="IMIDAZOLEGLYCEROL-PHOSPHATE DEHYDRATASE HIS7"/>
    <property type="match status" value="1"/>
</dbReference>
<comment type="catalytic activity">
    <reaction evidence="12">
        <text>D-erythro-1-(imidazol-4-yl)glycerol 3-phosphate = 3-(imidazol-4-yl)-2-oxopropyl phosphate + H2O</text>
        <dbReference type="Rhea" id="RHEA:11040"/>
        <dbReference type="ChEBI" id="CHEBI:15377"/>
        <dbReference type="ChEBI" id="CHEBI:57766"/>
        <dbReference type="ChEBI" id="CHEBI:58278"/>
        <dbReference type="EC" id="4.2.1.19"/>
    </reaction>
</comment>
<dbReference type="GO" id="GO:0046872">
    <property type="term" value="F:metal ion binding"/>
    <property type="evidence" value="ECO:0007669"/>
    <property type="project" value="UniProtKB-KW"/>
</dbReference>
<proteinExistence type="inferred from homology"/>
<keyword evidence="4 12" id="KW-0028">Amino-acid biosynthesis</keyword>
<evidence type="ECO:0000256" key="3">
    <source>
        <dbReference type="ARBA" id="ARBA00022490"/>
    </source>
</evidence>
<accession>A0A1H1LMS2</accession>
<dbReference type="PROSITE" id="PS00955">
    <property type="entry name" value="IGP_DEHYDRATASE_2"/>
    <property type="match status" value="1"/>
</dbReference>
<comment type="catalytic activity">
    <reaction evidence="11 12">
        <text>L-histidinol phosphate + H2O = L-histidinol + phosphate</text>
        <dbReference type="Rhea" id="RHEA:14465"/>
        <dbReference type="ChEBI" id="CHEBI:15377"/>
        <dbReference type="ChEBI" id="CHEBI:43474"/>
        <dbReference type="ChEBI" id="CHEBI:57699"/>
        <dbReference type="ChEBI" id="CHEBI:57980"/>
        <dbReference type="EC" id="3.1.3.15"/>
    </reaction>
</comment>
<evidence type="ECO:0000256" key="4">
    <source>
        <dbReference type="ARBA" id="ARBA00022605"/>
    </source>
</evidence>
<protein>
    <recommendedName>
        <fullName evidence="12">Histidine biosynthesis bifunctional protein HisB</fullName>
    </recommendedName>
    <domain>
        <recommendedName>
            <fullName evidence="12">Histidinol-phosphatase</fullName>
            <ecNumber evidence="12">3.1.3.15</ecNumber>
        </recommendedName>
    </domain>
    <domain>
        <recommendedName>
            <fullName evidence="12">Imidazoleglycerol-phosphate dehydratase</fullName>
            <shortName evidence="12">IGPD</shortName>
            <ecNumber evidence="12">4.2.1.19</ecNumber>
        </recommendedName>
    </domain>
</protein>
<dbReference type="SUPFAM" id="SSF54211">
    <property type="entry name" value="Ribosomal protein S5 domain 2-like"/>
    <property type="match status" value="2"/>
</dbReference>
<evidence type="ECO:0000313" key="14">
    <source>
        <dbReference type="Proteomes" id="UP000198963"/>
    </source>
</evidence>
<dbReference type="HAMAP" id="MF_01022">
    <property type="entry name" value="Bifunc_HisB"/>
    <property type="match status" value="1"/>
</dbReference>
<evidence type="ECO:0000256" key="5">
    <source>
        <dbReference type="ARBA" id="ARBA00022723"/>
    </source>
</evidence>
<evidence type="ECO:0000256" key="6">
    <source>
        <dbReference type="ARBA" id="ARBA00022801"/>
    </source>
</evidence>
<evidence type="ECO:0000256" key="8">
    <source>
        <dbReference type="ARBA" id="ARBA00023102"/>
    </source>
</evidence>
<sequence length="377" mass="42911">MKPVLFIDRDGTLIKEPADEQIDSFEKLEFYPKVFQYLSKIAKELNFEIVMITNQDGLGTDVYPEDTFWPVHNFVLKSFESEGVIFKEQFIDRTFAKDNAPTRKPNTGLLTKYFSEPYDLQNSYVIGDRLTDIELAKNLGAKGIFINDNTNLGTDEVTVNYTELDPYIALETNDWEVIYKFLKSTERVGSIERNTNETKIKISLNLDGTGKSAIDTGIAFFDHMLDQIARHGQIDLNIKVDGDLEVDEHHTIEDTAIALGEVFATTLGNKLGIERYGFCLPMDDCLAQVAIDFGGRNWLVWNAVFKREMIGKMPTEMFYHFFKSFTDGAKCNLNIKVEGTNEHHKIEAIFKAFAKAIKMAVKQDIEKMILPSTKGML</sequence>
<dbReference type="GO" id="GO:0004424">
    <property type="term" value="F:imidazoleglycerol-phosphate dehydratase activity"/>
    <property type="evidence" value="ECO:0007669"/>
    <property type="project" value="UniProtKB-UniRule"/>
</dbReference>
<keyword evidence="5 12" id="KW-0479">Metal-binding</keyword>
<comment type="caution">
    <text evidence="12">Lacks conserved residue(s) required for the propagation of feature annotation.</text>
</comment>
<dbReference type="GO" id="GO:0004401">
    <property type="term" value="F:histidinol-phosphatase activity"/>
    <property type="evidence" value="ECO:0007669"/>
    <property type="project" value="UniProtKB-UniRule"/>
</dbReference>
<evidence type="ECO:0000256" key="1">
    <source>
        <dbReference type="ARBA" id="ARBA00001946"/>
    </source>
</evidence>
<comment type="similarity">
    <text evidence="12">In the N-terminal section; belongs to the histidinol-phosphatase family.</text>
</comment>
<feature type="binding site" evidence="12">
    <location>
        <position position="8"/>
    </location>
    <ligand>
        <name>Mg(2+)</name>
        <dbReference type="ChEBI" id="CHEBI:18420"/>
    </ligand>
</feature>
<dbReference type="InterPro" id="IPR020565">
    <property type="entry name" value="ImidazoleglycerP_deHydtase_CS"/>
</dbReference>
<comment type="subcellular location">
    <subcellularLocation>
        <location evidence="12">Cytoplasm</location>
    </subcellularLocation>
</comment>
<dbReference type="Gene3D" id="3.30.230.40">
    <property type="entry name" value="Imidazole glycerol phosphate dehydratase, domain 1"/>
    <property type="match status" value="2"/>
</dbReference>
<keyword evidence="3 12" id="KW-0963">Cytoplasm</keyword>
<dbReference type="InterPro" id="IPR036412">
    <property type="entry name" value="HAD-like_sf"/>
</dbReference>
<feature type="region of interest" description="Histidinol-phosphatase" evidence="12">
    <location>
        <begin position="1"/>
        <end position="186"/>
    </location>
</feature>
<evidence type="ECO:0000313" key="13">
    <source>
        <dbReference type="EMBL" id="SDR75833.1"/>
    </source>
</evidence>
<comment type="pathway">
    <text evidence="2 12">Amino-acid biosynthesis; L-histidine biosynthesis; L-histidine from 5-phospho-alpha-D-ribose 1-diphosphate: step 6/9.</text>
</comment>
<evidence type="ECO:0000256" key="7">
    <source>
        <dbReference type="ARBA" id="ARBA00022842"/>
    </source>
</evidence>
<keyword evidence="10 12" id="KW-0511">Multifunctional enzyme</keyword>
<feature type="active site" description="Nucleophile" evidence="12">
    <location>
        <position position="8"/>
    </location>
</feature>
<evidence type="ECO:0000256" key="9">
    <source>
        <dbReference type="ARBA" id="ARBA00023239"/>
    </source>
</evidence>
<organism evidence="13 14">
    <name type="scientific">Winogradskyella sediminis</name>
    <dbReference type="NCBI Taxonomy" id="1382466"/>
    <lineage>
        <taxon>Bacteria</taxon>
        <taxon>Pseudomonadati</taxon>
        <taxon>Bacteroidota</taxon>
        <taxon>Flavobacteriia</taxon>
        <taxon>Flavobacteriales</taxon>
        <taxon>Flavobacteriaceae</taxon>
        <taxon>Winogradskyella</taxon>
    </lineage>
</organism>
<dbReference type="InterPro" id="IPR000807">
    <property type="entry name" value="ImidazoleglycerolP_deHydtase"/>
</dbReference>
<dbReference type="SUPFAM" id="SSF56784">
    <property type="entry name" value="HAD-like"/>
    <property type="match status" value="1"/>
</dbReference>
<dbReference type="EMBL" id="LT629774">
    <property type="protein sequence ID" value="SDR75833.1"/>
    <property type="molecule type" value="Genomic_DNA"/>
</dbReference>
<dbReference type="Proteomes" id="UP000198963">
    <property type="component" value="Chromosome I"/>
</dbReference>
<dbReference type="CDD" id="cd07914">
    <property type="entry name" value="IGPD"/>
    <property type="match status" value="1"/>
</dbReference>
<dbReference type="Pfam" id="PF00475">
    <property type="entry name" value="IGPD"/>
    <property type="match status" value="1"/>
</dbReference>
<dbReference type="Gene3D" id="3.40.50.1000">
    <property type="entry name" value="HAD superfamily/HAD-like"/>
    <property type="match status" value="1"/>
</dbReference>
<dbReference type="GO" id="GO:0000105">
    <property type="term" value="P:L-histidine biosynthetic process"/>
    <property type="evidence" value="ECO:0007669"/>
    <property type="project" value="UniProtKB-UniRule"/>
</dbReference>
<evidence type="ECO:0000256" key="11">
    <source>
        <dbReference type="ARBA" id="ARBA00049158"/>
    </source>
</evidence>
<dbReference type="STRING" id="1249933.SAMN04489797_0030"/>
<keyword evidence="7 12" id="KW-0460">Magnesium</keyword>
<dbReference type="InterPro" id="IPR020566">
    <property type="entry name" value="His_synth_bifunc_HisB"/>
</dbReference>
<dbReference type="InterPro" id="IPR038494">
    <property type="entry name" value="IGPD_sf"/>
</dbReference>
<keyword evidence="9 12" id="KW-0456">Lyase</keyword>
<dbReference type="UniPathway" id="UPA00031">
    <property type="reaction ID" value="UER00011"/>
</dbReference>
<evidence type="ECO:0000256" key="12">
    <source>
        <dbReference type="HAMAP-Rule" id="MF_01022"/>
    </source>
</evidence>
<reference evidence="13 14" key="1">
    <citation type="submission" date="2016-10" db="EMBL/GenBank/DDBJ databases">
        <authorList>
            <person name="Varghese N."/>
            <person name="Submissions S."/>
        </authorList>
    </citation>
    <scope>NUCLEOTIDE SEQUENCE [LARGE SCALE GENOMIC DNA]</scope>
    <source>
        <strain evidence="13 14">RHA_55</strain>
    </source>
</reference>
<feature type="region of interest" description="Imidazoleglycerol-phosphate dehydratase" evidence="12">
    <location>
        <begin position="187"/>
        <end position="377"/>
    </location>
</feature>
<dbReference type="FunFam" id="3.30.230.40:FF:000003">
    <property type="entry name" value="Imidazoleglycerol-phosphate dehydratase HisB"/>
    <property type="match status" value="1"/>
</dbReference>
<evidence type="ECO:0000256" key="10">
    <source>
        <dbReference type="ARBA" id="ARBA00023268"/>
    </source>
</evidence>
<dbReference type="FunFam" id="3.30.230.40:FF:000001">
    <property type="entry name" value="Imidazoleglycerol-phosphate dehydratase HisB"/>
    <property type="match status" value="1"/>
</dbReference>
<dbReference type="EC" id="4.2.1.19" evidence="12"/>
<dbReference type="PROSITE" id="PS00954">
    <property type="entry name" value="IGP_DEHYDRATASE_1"/>
    <property type="match status" value="1"/>
</dbReference>
<dbReference type="NCBIfam" id="TIGR01662">
    <property type="entry name" value="HAD-SF-IIIA"/>
    <property type="match status" value="1"/>
</dbReference>
<gene>
    <name evidence="12" type="primary">hisB</name>
    <name evidence="13" type="ORF">SAMN04489797_0030</name>
</gene>
<dbReference type="NCBIfam" id="TIGR01261">
    <property type="entry name" value="hisB_Nterm"/>
    <property type="match status" value="1"/>
</dbReference>
<dbReference type="NCBIfam" id="TIGR01656">
    <property type="entry name" value="Histidinol-ppas"/>
    <property type="match status" value="1"/>
</dbReference>
<dbReference type="HAMAP" id="MF_00076">
    <property type="entry name" value="HisB"/>
    <property type="match status" value="1"/>
</dbReference>
<dbReference type="NCBIfam" id="NF003937">
    <property type="entry name" value="PRK05446.1"/>
    <property type="match status" value="1"/>
</dbReference>
<dbReference type="InterPro" id="IPR006549">
    <property type="entry name" value="HAD-SF_hydro_IIIA"/>
</dbReference>
<feature type="binding site" evidence="12">
    <location>
        <position position="10"/>
    </location>
    <ligand>
        <name>Mg(2+)</name>
        <dbReference type="ChEBI" id="CHEBI:18420"/>
    </ligand>
</feature>
<name>A0A1H1LMS2_9FLAO</name>
<dbReference type="EC" id="3.1.3.15" evidence="12"/>
<keyword evidence="6 12" id="KW-0378">Hydrolase</keyword>
<feature type="active site" description="Proton donor" evidence="12">
    <location>
        <position position="10"/>
    </location>
</feature>
<dbReference type="NCBIfam" id="NF002111">
    <property type="entry name" value="PRK00951.2-1"/>
    <property type="match status" value="1"/>
</dbReference>
<dbReference type="PANTHER" id="PTHR23133:SF2">
    <property type="entry name" value="IMIDAZOLEGLYCEROL-PHOSPHATE DEHYDRATASE"/>
    <property type="match status" value="1"/>
</dbReference>
<feature type="binding site" evidence="12">
    <location>
        <position position="128"/>
    </location>
    <ligand>
        <name>Mg(2+)</name>
        <dbReference type="ChEBI" id="CHEBI:18420"/>
    </ligand>
</feature>
<comment type="cofactor">
    <cofactor evidence="1 12">
        <name>Mg(2+)</name>
        <dbReference type="ChEBI" id="CHEBI:18420"/>
    </cofactor>
</comment>
<dbReference type="RefSeq" id="WP_092443067.1">
    <property type="nucleotide sequence ID" value="NZ_LT629774.1"/>
</dbReference>
<dbReference type="Pfam" id="PF13242">
    <property type="entry name" value="Hydrolase_like"/>
    <property type="match status" value="1"/>
</dbReference>
<comment type="similarity">
    <text evidence="12">In the C-terminal section; belongs to the imidazoleglycerol-phosphate dehydratase family.</text>
</comment>
<dbReference type="InterPro" id="IPR023214">
    <property type="entry name" value="HAD_sf"/>
</dbReference>
<dbReference type="InterPro" id="IPR020568">
    <property type="entry name" value="Ribosomal_Su5_D2-typ_SF"/>
</dbReference>
<dbReference type="AlphaFoldDB" id="A0A1H1LMS2"/>